<proteinExistence type="inferred from homology"/>
<dbReference type="PANTHER" id="PTHR30629">
    <property type="entry name" value="PROPHAGE INTEGRASE"/>
    <property type="match status" value="1"/>
</dbReference>
<dbReference type="RefSeq" id="WP_377351433.1">
    <property type="nucleotide sequence ID" value="NZ_JBHLTP010000022.1"/>
</dbReference>
<dbReference type="InterPro" id="IPR011010">
    <property type="entry name" value="DNA_brk_join_enz"/>
</dbReference>
<dbReference type="PANTHER" id="PTHR30629:SF2">
    <property type="entry name" value="PROPHAGE INTEGRASE INTS-RELATED"/>
    <property type="match status" value="1"/>
</dbReference>
<feature type="domain" description="Tyr recombinase" evidence="6">
    <location>
        <begin position="187"/>
        <end position="311"/>
    </location>
</feature>
<dbReference type="InterPro" id="IPR028259">
    <property type="entry name" value="AP2-like_int_N"/>
</dbReference>
<dbReference type="InterPro" id="IPR004107">
    <property type="entry name" value="Integrase_SAM-like_N"/>
</dbReference>
<evidence type="ECO:0000256" key="4">
    <source>
        <dbReference type="ARBA" id="ARBA00023172"/>
    </source>
</evidence>
<sequence length="311" mass="35990">MKGYFYRRDCVCGKESRRCTCGAKYAFTIDIGTDPMTGKRRQRQRSGFSTLAAAEAAARELLYEVKNETYIDESNKLFKDFAPEWLSLYCEEREVKPGTIRVRQHEIEKLMPYFAYLRIKNIKSDQYEDAIKDLKKHYAPNTVDGIHRTGRMIFKKAIQKELIKKDPTQFVVLQKKKKTIEQLKEQDIPKYMEKEELALFLKTAAKQGLEMDLPIFLTLSYTGMRVGELVALQWDDIDFDKHTIRIIKTYYNPNNNTVQFTLGTPKTVTSARTIAVEEDVISALEILKCSQEKAKKRLGDPMAIKTLSLPN</sequence>
<dbReference type="Pfam" id="PF14659">
    <property type="entry name" value="Phage_int_SAM_3"/>
    <property type="match status" value="1"/>
</dbReference>
<dbReference type="PROSITE" id="PS51898">
    <property type="entry name" value="TYR_RECOMBINASE"/>
    <property type="match status" value="1"/>
</dbReference>
<dbReference type="Pfam" id="PF14657">
    <property type="entry name" value="Arm-DNA-bind_4"/>
    <property type="match status" value="1"/>
</dbReference>
<evidence type="ECO:0000313" key="9">
    <source>
        <dbReference type="Proteomes" id="UP001589836"/>
    </source>
</evidence>
<accession>A0ABV6LTL9</accession>
<evidence type="ECO:0000256" key="5">
    <source>
        <dbReference type="PROSITE-ProRule" id="PRU01248"/>
    </source>
</evidence>
<protein>
    <submittedName>
        <fullName evidence="8">Tyrosine-type recombinase/integrase</fullName>
    </submittedName>
</protein>
<dbReference type="InterPro" id="IPR013762">
    <property type="entry name" value="Integrase-like_cat_sf"/>
</dbReference>
<reference evidence="8 9" key="1">
    <citation type="submission" date="2024-09" db="EMBL/GenBank/DDBJ databases">
        <authorList>
            <person name="Sun Q."/>
            <person name="Mori K."/>
        </authorList>
    </citation>
    <scope>NUCLEOTIDE SEQUENCE [LARGE SCALE GENOMIC DNA]</scope>
    <source>
        <strain evidence="8 9">NCAIM B.02529</strain>
    </source>
</reference>
<dbReference type="InterPro" id="IPR044068">
    <property type="entry name" value="CB"/>
</dbReference>
<evidence type="ECO:0000313" key="8">
    <source>
        <dbReference type="EMBL" id="MFC0525759.1"/>
    </source>
</evidence>
<keyword evidence="9" id="KW-1185">Reference proteome</keyword>
<dbReference type="PROSITE" id="PS51900">
    <property type="entry name" value="CB"/>
    <property type="match status" value="1"/>
</dbReference>
<comment type="similarity">
    <text evidence="1">Belongs to the 'phage' integrase family.</text>
</comment>
<name>A0ABV6LTL9_9BACI</name>
<dbReference type="Pfam" id="PF00589">
    <property type="entry name" value="Phage_integrase"/>
    <property type="match status" value="1"/>
</dbReference>
<keyword evidence="4" id="KW-0233">DNA recombination</keyword>
<dbReference type="Proteomes" id="UP001589836">
    <property type="component" value="Unassembled WGS sequence"/>
</dbReference>
<dbReference type="InterPro" id="IPR050808">
    <property type="entry name" value="Phage_Integrase"/>
</dbReference>
<keyword evidence="2" id="KW-0229">DNA integration</keyword>
<evidence type="ECO:0000259" key="7">
    <source>
        <dbReference type="PROSITE" id="PS51900"/>
    </source>
</evidence>
<comment type="caution">
    <text evidence="8">The sequence shown here is derived from an EMBL/GenBank/DDBJ whole genome shotgun (WGS) entry which is preliminary data.</text>
</comment>
<organism evidence="8 9">
    <name type="scientific">Pontibacillus salicampi</name>
    <dbReference type="NCBI Taxonomy" id="1449801"/>
    <lineage>
        <taxon>Bacteria</taxon>
        <taxon>Bacillati</taxon>
        <taxon>Bacillota</taxon>
        <taxon>Bacilli</taxon>
        <taxon>Bacillales</taxon>
        <taxon>Bacillaceae</taxon>
        <taxon>Pontibacillus</taxon>
    </lineage>
</organism>
<feature type="domain" description="Core-binding (CB)" evidence="7">
    <location>
        <begin position="76"/>
        <end position="158"/>
    </location>
</feature>
<dbReference type="InterPro" id="IPR002104">
    <property type="entry name" value="Integrase_catalytic"/>
</dbReference>
<dbReference type="Gene3D" id="1.10.150.130">
    <property type="match status" value="1"/>
</dbReference>
<evidence type="ECO:0000259" key="6">
    <source>
        <dbReference type="PROSITE" id="PS51898"/>
    </source>
</evidence>
<evidence type="ECO:0000256" key="2">
    <source>
        <dbReference type="ARBA" id="ARBA00022908"/>
    </source>
</evidence>
<keyword evidence="3 5" id="KW-0238">DNA-binding</keyword>
<evidence type="ECO:0000256" key="3">
    <source>
        <dbReference type="ARBA" id="ARBA00023125"/>
    </source>
</evidence>
<dbReference type="Gene3D" id="1.10.443.10">
    <property type="entry name" value="Intergrase catalytic core"/>
    <property type="match status" value="1"/>
</dbReference>
<dbReference type="EMBL" id="JBHLTP010000022">
    <property type="protein sequence ID" value="MFC0525759.1"/>
    <property type="molecule type" value="Genomic_DNA"/>
</dbReference>
<dbReference type="CDD" id="cd01189">
    <property type="entry name" value="INT_ICEBs1_C_like"/>
    <property type="match status" value="1"/>
</dbReference>
<gene>
    <name evidence="8" type="ORF">ACFFGV_19455</name>
</gene>
<dbReference type="SUPFAM" id="SSF56349">
    <property type="entry name" value="DNA breaking-rejoining enzymes"/>
    <property type="match status" value="1"/>
</dbReference>
<dbReference type="InterPro" id="IPR010998">
    <property type="entry name" value="Integrase_recombinase_N"/>
</dbReference>
<evidence type="ECO:0000256" key="1">
    <source>
        <dbReference type="ARBA" id="ARBA00008857"/>
    </source>
</evidence>